<sequence length="264" mass="28780">MFRISAERQKIALLGAVLSLVFACAGPRLYFVGNELPRLDGNPALLVAPGPWKNKSVVAVYSEASHVPDDLVLSALSALMALPGAASACDPLTGRPRPDATEYCLAFYKTPEDWRVSWPVRNMTGQPGSCNPPLGGVLDEDFGMELPVFGFAHNHPCGTQVSSQDLKVFPVMKLGESQWTMVEYAVSPSGRPALDDRGQLIPAWGWLASGHRDELRFYKWNPSGAVFQWEQGERGWRFLATCIPQLPSTLGGGLPPPKCTRESN</sequence>
<accession>A0A250II45</accession>
<dbReference type="KEGG" id="mbd:MEBOL_004952"/>
<dbReference type="PROSITE" id="PS51257">
    <property type="entry name" value="PROKAR_LIPOPROTEIN"/>
    <property type="match status" value="1"/>
</dbReference>
<proteinExistence type="predicted"/>
<organism evidence="1 2">
    <name type="scientific">Melittangium boletus DSM 14713</name>
    <dbReference type="NCBI Taxonomy" id="1294270"/>
    <lineage>
        <taxon>Bacteria</taxon>
        <taxon>Pseudomonadati</taxon>
        <taxon>Myxococcota</taxon>
        <taxon>Myxococcia</taxon>
        <taxon>Myxococcales</taxon>
        <taxon>Cystobacterineae</taxon>
        <taxon>Archangiaceae</taxon>
        <taxon>Melittangium</taxon>
    </lineage>
</organism>
<evidence type="ECO:0000313" key="1">
    <source>
        <dbReference type="EMBL" id="ATB31489.1"/>
    </source>
</evidence>
<name>A0A250II45_9BACT</name>
<reference evidence="1 2" key="1">
    <citation type="submission" date="2017-06" db="EMBL/GenBank/DDBJ databases">
        <authorList>
            <person name="Kim H.J."/>
            <person name="Triplett B.A."/>
        </authorList>
    </citation>
    <scope>NUCLEOTIDE SEQUENCE [LARGE SCALE GENOMIC DNA]</scope>
    <source>
        <strain evidence="1 2">DSM 14713</strain>
    </source>
</reference>
<protein>
    <recommendedName>
        <fullName evidence="3">Lipoprotein</fullName>
    </recommendedName>
</protein>
<keyword evidence="2" id="KW-1185">Reference proteome</keyword>
<evidence type="ECO:0008006" key="3">
    <source>
        <dbReference type="Google" id="ProtNLM"/>
    </source>
</evidence>
<dbReference type="Proteomes" id="UP000217289">
    <property type="component" value="Chromosome"/>
</dbReference>
<evidence type="ECO:0000313" key="2">
    <source>
        <dbReference type="Proteomes" id="UP000217289"/>
    </source>
</evidence>
<gene>
    <name evidence="1" type="ORF">MEBOL_004952</name>
</gene>
<dbReference type="AlphaFoldDB" id="A0A250II45"/>
<dbReference type="EMBL" id="CP022163">
    <property type="protein sequence ID" value="ATB31489.1"/>
    <property type="molecule type" value="Genomic_DNA"/>
</dbReference>